<reference evidence="2 3" key="1">
    <citation type="journal article" date="2015" name="Genome Biol.">
        <title>Comparative genomics of Steinernema reveals deeply conserved gene regulatory networks.</title>
        <authorList>
            <person name="Dillman A.R."/>
            <person name="Macchietto M."/>
            <person name="Porter C.F."/>
            <person name="Rogers A."/>
            <person name="Williams B."/>
            <person name="Antoshechkin I."/>
            <person name="Lee M.M."/>
            <person name="Goodwin Z."/>
            <person name="Lu X."/>
            <person name="Lewis E.E."/>
            <person name="Goodrich-Blair H."/>
            <person name="Stock S.P."/>
            <person name="Adams B.J."/>
            <person name="Sternberg P.W."/>
            <person name="Mortazavi A."/>
        </authorList>
    </citation>
    <scope>NUCLEOTIDE SEQUENCE [LARGE SCALE GENOMIC DNA]</scope>
    <source>
        <strain evidence="2 3">ALL</strain>
    </source>
</reference>
<keyword evidence="3" id="KW-1185">Reference proteome</keyword>
<sequence length="159" mass="17678">MLWMLLSSMIPKSAREWARSPKSASLRRTNPAGWRRSSGIWRPRSWKGAAGTAKRMHKSGAQNRAKRTDELGLRLLSLLPSARLPQRGRRLLHLLQGRLLGGRLHGHLGGLLGGHRGGLLNGSGLHGGLVFGCLQRKTLLQKKQRKTLLKFFILTLFAP</sequence>
<evidence type="ECO:0000313" key="2">
    <source>
        <dbReference type="EMBL" id="TKR88378.1"/>
    </source>
</evidence>
<proteinExistence type="predicted"/>
<evidence type="ECO:0000313" key="3">
    <source>
        <dbReference type="Proteomes" id="UP000298663"/>
    </source>
</evidence>
<protein>
    <submittedName>
        <fullName evidence="2">Uncharacterized protein</fullName>
    </submittedName>
</protein>
<comment type="caution">
    <text evidence="2">The sequence shown here is derived from an EMBL/GenBank/DDBJ whole genome shotgun (WGS) entry which is preliminary data.</text>
</comment>
<name>A0A4U5NXS8_STECR</name>
<accession>A0A4U5NXS8</accession>
<evidence type="ECO:0000256" key="1">
    <source>
        <dbReference type="SAM" id="MobiDB-lite"/>
    </source>
</evidence>
<dbReference type="EMBL" id="AZBU02000003">
    <property type="protein sequence ID" value="TKR88378.1"/>
    <property type="molecule type" value="Genomic_DNA"/>
</dbReference>
<dbReference type="Proteomes" id="UP000298663">
    <property type="component" value="Unassembled WGS sequence"/>
</dbReference>
<gene>
    <name evidence="2" type="ORF">L596_012633</name>
</gene>
<dbReference type="AlphaFoldDB" id="A0A4U5NXS8"/>
<organism evidence="2 3">
    <name type="scientific">Steinernema carpocapsae</name>
    <name type="common">Entomopathogenic nematode</name>
    <dbReference type="NCBI Taxonomy" id="34508"/>
    <lineage>
        <taxon>Eukaryota</taxon>
        <taxon>Metazoa</taxon>
        <taxon>Ecdysozoa</taxon>
        <taxon>Nematoda</taxon>
        <taxon>Chromadorea</taxon>
        <taxon>Rhabditida</taxon>
        <taxon>Tylenchina</taxon>
        <taxon>Panagrolaimomorpha</taxon>
        <taxon>Strongyloidoidea</taxon>
        <taxon>Steinernematidae</taxon>
        <taxon>Steinernema</taxon>
    </lineage>
</organism>
<feature type="region of interest" description="Disordered" evidence="1">
    <location>
        <begin position="17"/>
        <end position="38"/>
    </location>
</feature>
<reference evidence="2 3" key="2">
    <citation type="journal article" date="2019" name="G3 (Bethesda)">
        <title>Hybrid Assembly of the Genome of the Entomopathogenic Nematode Steinernema carpocapsae Identifies the X-Chromosome.</title>
        <authorList>
            <person name="Serra L."/>
            <person name="Macchietto M."/>
            <person name="Macias-Munoz A."/>
            <person name="McGill C.J."/>
            <person name="Rodriguez I.M."/>
            <person name="Rodriguez B."/>
            <person name="Murad R."/>
            <person name="Mortazavi A."/>
        </authorList>
    </citation>
    <scope>NUCLEOTIDE SEQUENCE [LARGE SCALE GENOMIC DNA]</scope>
    <source>
        <strain evidence="2 3">ALL</strain>
    </source>
</reference>